<dbReference type="Gene3D" id="3.30.70.260">
    <property type="match status" value="1"/>
</dbReference>
<sequence>MAIREELWEFPHTMHLKVMGAVDAPLEDAVVDIIERVLEQEFDRPRNLSARPSSRGNFIALTARITVQDKGQVEALYRELNACPHVKITL</sequence>
<dbReference type="KEGG" id="axe:P40_05075"/>
<organism evidence="2 3">
    <name type="scientific">Alloalcanivorax xenomutans</name>
    <dbReference type="NCBI Taxonomy" id="1094342"/>
    <lineage>
        <taxon>Bacteria</taxon>
        <taxon>Pseudomonadati</taxon>
        <taxon>Pseudomonadota</taxon>
        <taxon>Gammaproteobacteria</taxon>
        <taxon>Oceanospirillales</taxon>
        <taxon>Alcanivoracaceae</taxon>
        <taxon>Alloalcanivorax</taxon>
    </lineage>
</organism>
<dbReference type="GeneID" id="94685792"/>
<accession>A0A9Q3ZEL0</accession>
<proteinExistence type="inferred from homology"/>
<evidence type="ECO:0000256" key="1">
    <source>
        <dbReference type="ARBA" id="ARBA00008460"/>
    </source>
</evidence>
<dbReference type="PANTHER" id="PTHR38036:SF1">
    <property type="entry name" value="UPF0250 PROTEIN YBED"/>
    <property type="match status" value="1"/>
</dbReference>
<dbReference type="RefSeq" id="WP_014993439.1">
    <property type="nucleotide sequence ID" value="NZ_CBDDTQ010000001.1"/>
</dbReference>
<dbReference type="AlphaFoldDB" id="A0A9Q3ZEL0"/>
<comment type="caution">
    <text evidence="2">The sequence shown here is derived from an EMBL/GenBank/DDBJ whole genome shotgun (WGS) entry which is preliminary data.</text>
</comment>
<reference evidence="2" key="1">
    <citation type="submission" date="2022-01" db="EMBL/GenBank/DDBJ databases">
        <authorList>
            <person name="Karlyshev A.V."/>
            <person name="Jaspars M."/>
        </authorList>
    </citation>
    <scope>NUCLEOTIDE SEQUENCE</scope>
    <source>
        <strain evidence="2">AGSA3-2</strain>
    </source>
</reference>
<dbReference type="PANTHER" id="PTHR38036">
    <property type="entry name" value="UPF0250 PROTEIN YBED"/>
    <property type="match status" value="1"/>
</dbReference>
<protein>
    <submittedName>
        <fullName evidence="2">DUF493 domain-containing protein</fullName>
    </submittedName>
</protein>
<dbReference type="SUPFAM" id="SSF117991">
    <property type="entry name" value="YbeD/HP0495-like"/>
    <property type="match status" value="1"/>
</dbReference>
<keyword evidence="3" id="KW-1185">Reference proteome</keyword>
<evidence type="ECO:0000313" key="2">
    <source>
        <dbReference type="EMBL" id="MCE7507014.1"/>
    </source>
</evidence>
<dbReference type="Pfam" id="PF04359">
    <property type="entry name" value="DUF493"/>
    <property type="match status" value="1"/>
</dbReference>
<dbReference type="InterPro" id="IPR027471">
    <property type="entry name" value="YbeD-like_sf"/>
</dbReference>
<evidence type="ECO:0000313" key="3">
    <source>
        <dbReference type="Proteomes" id="UP001107961"/>
    </source>
</evidence>
<dbReference type="InterPro" id="IPR007454">
    <property type="entry name" value="UPF0250_YbeD-like"/>
</dbReference>
<dbReference type="EMBL" id="JAJVKT010000001">
    <property type="protein sequence ID" value="MCE7507014.1"/>
    <property type="molecule type" value="Genomic_DNA"/>
</dbReference>
<name>A0A9Q3ZEL0_9GAMM</name>
<gene>
    <name evidence="2" type="ORF">LZG35_00080</name>
</gene>
<comment type="similarity">
    <text evidence="1">Belongs to the UPF0250 family.</text>
</comment>
<dbReference type="Proteomes" id="UP001107961">
    <property type="component" value="Unassembled WGS sequence"/>
</dbReference>